<dbReference type="Pfam" id="PF08463">
    <property type="entry name" value="EcoEI_R_C"/>
    <property type="match status" value="1"/>
</dbReference>
<dbReference type="GO" id="GO:0006304">
    <property type="term" value="P:DNA modification"/>
    <property type="evidence" value="ECO:0007669"/>
    <property type="project" value="InterPro"/>
</dbReference>
<dbReference type="InterPro" id="IPR006935">
    <property type="entry name" value="Helicase/UvrB_N"/>
</dbReference>
<name>A0A562E0A6_9GAMM</name>
<dbReference type="InterPro" id="IPR001650">
    <property type="entry name" value="Helicase_C-like"/>
</dbReference>
<evidence type="ECO:0000313" key="3">
    <source>
        <dbReference type="EMBL" id="TWH15425.1"/>
    </source>
</evidence>
<dbReference type="GO" id="GO:0005524">
    <property type="term" value="F:ATP binding"/>
    <property type="evidence" value="ECO:0007669"/>
    <property type="project" value="InterPro"/>
</dbReference>
<dbReference type="GO" id="GO:0005829">
    <property type="term" value="C:cytosol"/>
    <property type="evidence" value="ECO:0007669"/>
    <property type="project" value="TreeGrafter"/>
</dbReference>
<dbReference type="SUPFAM" id="SSF52540">
    <property type="entry name" value="P-loop containing nucleoside triphosphate hydrolases"/>
    <property type="match status" value="1"/>
</dbReference>
<dbReference type="AlphaFoldDB" id="A0A562E0A6"/>
<dbReference type="Gene3D" id="3.90.1570.30">
    <property type="match status" value="1"/>
</dbReference>
<evidence type="ECO:0000259" key="2">
    <source>
        <dbReference type="PROSITE" id="PS51192"/>
    </source>
</evidence>
<dbReference type="EMBL" id="VLJS01000043">
    <property type="protein sequence ID" value="TWH15425.1"/>
    <property type="molecule type" value="Genomic_DNA"/>
</dbReference>
<comment type="caution">
    <text evidence="3">The sequence shown here is derived from an EMBL/GenBank/DDBJ whole genome shotgun (WGS) entry which is preliminary data.</text>
</comment>
<dbReference type="InterPro" id="IPR013670">
    <property type="entry name" value="EcoEI_R_C_dom"/>
</dbReference>
<dbReference type="SMART" id="SM00487">
    <property type="entry name" value="DEXDc"/>
    <property type="match status" value="1"/>
</dbReference>
<evidence type="ECO:0000313" key="4">
    <source>
        <dbReference type="Proteomes" id="UP000321583"/>
    </source>
</evidence>
<sequence>MIPLNKGTSQNGRDVPQTETETRARRIDVDLARAGWSAPRRNLLEEVLLRTAEPTPEYGDVRFADYVLLDVSRNPIAVVEAKRSARDELAGKHQAAEYADAIRAKTGTDPFIYLTNGRDIQFWDRDRYPPRRVADFHSPEDLERLLHQRRYAQPLDGVTIDSRIAGRDYQVEAIRRVAEGIQAAKRRFLLVMATGTGKTRTTIALVDLLLRAKRVQRVLFLADRRELVRQAMTEFKNHLPNESLARIENGETPSARIHFATYPSMMQVYERLSVGHYDLIIADESHRSIYQRYKVPLDHFDALVLGLTATPTDYIDHDTFQLFSCDDGVPTYLYSYEQAVADGNLVNYRVLDAQTQFQIQGIQGDSLPEPLQQMARDQGVDLEELDFEGTDLERSVVNQGTNDAIVREFMTRCRKDAQGLPHKTIVFAVSHAHAKRLYESFNRLYPELQRQGLAEIIDSHMERADTLLDDFKFKSMPRVAISVDMLDTGVDVPAIQNLVFAKPVFSRVKFWQMIGRGTRLHTDLRTGETKRDFLILDHWKNFAYFQLNPEGEIDRPSEPLPVRLFRDRLTRWQLEVAQARQTDTTVRRLQAMLAALPRQSIDVRPHGDVLDQLAQAWPAPSEPTVERLSHTLAPLLRLVPGQSLDELQWRSWCERAALALLRGDAEQAERLQASIQDALRRLPESIPEIRAQRDALAFALSPGFWQHLDLPRLDDLQERFAPLMRFKVRESNQPIEINLPDRITQRHWIIYGPTGEGAFAESYREQVEAWVRRLADDHPVLAKLKRGESVSDAELDAVAATINQADLFVTADTLRQAFDAPQASLLELLRHILRQDARLPDREARVQQAFDAFIAAHPRLRANQLAFLRAVKAAVLRHGRISRAALSQPPLAHVGKVEALFAPQDIDELLALTEKIDEHAA</sequence>
<dbReference type="GO" id="GO:0016787">
    <property type="term" value="F:hydrolase activity"/>
    <property type="evidence" value="ECO:0007669"/>
    <property type="project" value="InterPro"/>
</dbReference>
<dbReference type="InterPro" id="IPR050742">
    <property type="entry name" value="Helicase_Restrict-Modif_Enz"/>
</dbReference>
<gene>
    <name evidence="3" type="ORF">L613_001600000430</name>
</gene>
<dbReference type="Pfam" id="PF04851">
    <property type="entry name" value="ResIII"/>
    <property type="match status" value="1"/>
</dbReference>
<dbReference type="CDD" id="cd18799">
    <property type="entry name" value="SF2_C_EcoAI-like"/>
    <property type="match status" value="1"/>
</dbReference>
<protein>
    <submittedName>
        <fullName evidence="3">Type I restriction enzyme R subunit</fullName>
    </submittedName>
</protein>
<dbReference type="Pfam" id="PF00271">
    <property type="entry name" value="Helicase_C"/>
    <property type="match status" value="1"/>
</dbReference>
<accession>A0A562E0A6</accession>
<keyword evidence="4" id="KW-1185">Reference proteome</keyword>
<dbReference type="GO" id="GO:0003677">
    <property type="term" value="F:DNA binding"/>
    <property type="evidence" value="ECO:0007669"/>
    <property type="project" value="InterPro"/>
</dbReference>
<evidence type="ECO:0000256" key="1">
    <source>
        <dbReference type="SAM" id="MobiDB-lite"/>
    </source>
</evidence>
<dbReference type="RefSeq" id="WP_051403677.1">
    <property type="nucleotide sequence ID" value="NZ_VLJS01000043.1"/>
</dbReference>
<dbReference type="PROSITE" id="PS51192">
    <property type="entry name" value="HELICASE_ATP_BIND_1"/>
    <property type="match status" value="1"/>
</dbReference>
<reference evidence="3 4" key="1">
    <citation type="submission" date="2019-07" db="EMBL/GenBank/DDBJ databases">
        <title>Genome sequencing of lignin-degrading bacterial isolates.</title>
        <authorList>
            <person name="Gladden J."/>
        </authorList>
    </citation>
    <scope>NUCLEOTIDE SEQUENCE [LARGE SCALE GENOMIC DNA]</scope>
    <source>
        <strain evidence="3 4">J19</strain>
    </source>
</reference>
<dbReference type="Proteomes" id="UP000321583">
    <property type="component" value="Unassembled WGS sequence"/>
</dbReference>
<dbReference type="PANTHER" id="PTHR47396">
    <property type="entry name" value="TYPE I RESTRICTION ENZYME ECOKI R PROTEIN"/>
    <property type="match status" value="1"/>
</dbReference>
<organism evidence="3 4">
    <name type="scientific">Pseudoxanthomonas taiwanensis J19</name>
    <dbReference type="NCBI Taxonomy" id="935569"/>
    <lineage>
        <taxon>Bacteria</taxon>
        <taxon>Pseudomonadati</taxon>
        <taxon>Pseudomonadota</taxon>
        <taxon>Gammaproteobacteria</taxon>
        <taxon>Lysobacterales</taxon>
        <taxon>Lysobacteraceae</taxon>
        <taxon>Pseudoxanthomonas</taxon>
    </lineage>
</organism>
<proteinExistence type="predicted"/>
<dbReference type="PANTHER" id="PTHR47396:SF1">
    <property type="entry name" value="ATP-DEPENDENT HELICASE IRC3-RELATED"/>
    <property type="match status" value="1"/>
</dbReference>
<dbReference type="InterPro" id="IPR014001">
    <property type="entry name" value="Helicase_ATP-bd"/>
</dbReference>
<feature type="compositionally biased region" description="Polar residues" evidence="1">
    <location>
        <begin position="1"/>
        <end position="12"/>
    </location>
</feature>
<dbReference type="InterPro" id="IPR027417">
    <property type="entry name" value="P-loop_NTPase"/>
</dbReference>
<dbReference type="Gene3D" id="3.40.50.300">
    <property type="entry name" value="P-loop containing nucleotide triphosphate hydrolases"/>
    <property type="match status" value="2"/>
</dbReference>
<feature type="domain" description="Helicase ATP-binding" evidence="2">
    <location>
        <begin position="179"/>
        <end position="329"/>
    </location>
</feature>
<feature type="region of interest" description="Disordered" evidence="1">
    <location>
        <begin position="1"/>
        <end position="23"/>
    </location>
</feature>
<dbReference type="CDD" id="cd18032">
    <property type="entry name" value="DEXHc_RE_I_III_res"/>
    <property type="match status" value="1"/>
</dbReference>